<evidence type="ECO:0000256" key="1">
    <source>
        <dbReference type="ARBA" id="ARBA00022670"/>
    </source>
</evidence>
<dbReference type="InterPro" id="IPR011650">
    <property type="entry name" value="Peptidase_M20_dimer"/>
</dbReference>
<evidence type="ECO:0000313" key="5">
    <source>
        <dbReference type="EMBL" id="TMI82106.1"/>
    </source>
</evidence>
<name>A0A537JG70_9BACT</name>
<dbReference type="SUPFAM" id="SSF53187">
    <property type="entry name" value="Zn-dependent exopeptidases"/>
    <property type="match status" value="1"/>
</dbReference>
<dbReference type="AlphaFoldDB" id="A0A537JG70"/>
<dbReference type="Proteomes" id="UP000320048">
    <property type="component" value="Unassembled WGS sequence"/>
</dbReference>
<dbReference type="Pfam" id="PF01546">
    <property type="entry name" value="Peptidase_M20"/>
    <property type="match status" value="1"/>
</dbReference>
<dbReference type="NCBIfam" id="NF005034">
    <property type="entry name" value="PRK06446.1"/>
    <property type="match status" value="1"/>
</dbReference>
<proteinExistence type="predicted"/>
<reference evidence="5 6" key="1">
    <citation type="journal article" date="2019" name="Nat. Microbiol.">
        <title>Mediterranean grassland soil C-N compound turnover is dependent on rainfall and depth, and is mediated by genomically divergent microorganisms.</title>
        <authorList>
            <person name="Diamond S."/>
            <person name="Andeer P.F."/>
            <person name="Li Z."/>
            <person name="Crits-Christoph A."/>
            <person name="Burstein D."/>
            <person name="Anantharaman K."/>
            <person name="Lane K.R."/>
            <person name="Thomas B.C."/>
            <person name="Pan C."/>
            <person name="Northen T.R."/>
            <person name="Banfield J.F."/>
        </authorList>
    </citation>
    <scope>NUCLEOTIDE SEQUENCE [LARGE SCALE GENOMIC DNA]</scope>
    <source>
        <strain evidence="5">NP_7</strain>
    </source>
</reference>
<comment type="caution">
    <text evidence="5">The sequence shown here is derived from an EMBL/GenBank/DDBJ whole genome shotgun (WGS) entry which is preliminary data.</text>
</comment>
<dbReference type="Pfam" id="PF07687">
    <property type="entry name" value="M20_dimer"/>
    <property type="match status" value="1"/>
</dbReference>
<evidence type="ECO:0000259" key="4">
    <source>
        <dbReference type="Pfam" id="PF07687"/>
    </source>
</evidence>
<protein>
    <submittedName>
        <fullName evidence="5">M20/M25/M40 family metallo-hydrolase</fullName>
    </submittedName>
</protein>
<dbReference type="GO" id="GO:0005829">
    <property type="term" value="C:cytosol"/>
    <property type="evidence" value="ECO:0007669"/>
    <property type="project" value="TreeGrafter"/>
</dbReference>
<dbReference type="GO" id="GO:0009089">
    <property type="term" value="P:lysine biosynthetic process via diaminopimelate"/>
    <property type="evidence" value="ECO:0007669"/>
    <property type="project" value="TreeGrafter"/>
</dbReference>
<dbReference type="PANTHER" id="PTHR43270:SF8">
    <property type="entry name" value="DI- AND TRIPEPTIDASE DUG2-RELATED"/>
    <property type="match status" value="1"/>
</dbReference>
<evidence type="ECO:0000313" key="6">
    <source>
        <dbReference type="Proteomes" id="UP000320048"/>
    </source>
</evidence>
<gene>
    <name evidence="5" type="ORF">E6H04_05370</name>
</gene>
<keyword evidence="3 5" id="KW-0378">Hydrolase</keyword>
<keyword evidence="1" id="KW-0645">Protease</keyword>
<dbReference type="InterPro" id="IPR002933">
    <property type="entry name" value="Peptidase_M20"/>
</dbReference>
<evidence type="ECO:0000256" key="2">
    <source>
        <dbReference type="ARBA" id="ARBA00022723"/>
    </source>
</evidence>
<feature type="domain" description="Peptidase M20 dimerisation" evidence="4">
    <location>
        <begin position="190"/>
        <end position="348"/>
    </location>
</feature>
<accession>A0A537JG70</accession>
<dbReference type="InterPro" id="IPR051458">
    <property type="entry name" value="Cyt/Met_Dipeptidase"/>
</dbReference>
<organism evidence="5 6">
    <name type="scientific">Candidatus Segetimicrobium genomatis</name>
    <dbReference type="NCBI Taxonomy" id="2569760"/>
    <lineage>
        <taxon>Bacteria</taxon>
        <taxon>Bacillati</taxon>
        <taxon>Candidatus Sysuimicrobiota</taxon>
        <taxon>Candidatus Sysuimicrobiia</taxon>
        <taxon>Candidatus Sysuimicrobiales</taxon>
        <taxon>Candidatus Segetimicrobiaceae</taxon>
        <taxon>Candidatus Segetimicrobium</taxon>
    </lineage>
</organism>
<keyword evidence="2" id="KW-0479">Metal-binding</keyword>
<dbReference type="GO" id="GO:0008233">
    <property type="term" value="F:peptidase activity"/>
    <property type="evidence" value="ECO:0007669"/>
    <property type="project" value="UniProtKB-KW"/>
</dbReference>
<sequence length="452" mass="49785">MDRVLQYIDAHQDEYVDVLRRLCRQPSIAAQGIGLSETAEKVEGLMAEAGVSPRIIPVEGGAPVVYGEMRGKIPRTLLFYNHYDVQPPDPLEEWTSDPFSADIRDGKIYARGVADNKGNLVARLCALDAMVHAQGELPVTARFIVEGEEEIGSVHLPRFVQEHRDLVAADACIWEAGYRDLQENIVLSLGVKGICYVELEARGANRDLHSSVATIVPNPAWRLVWALSTFKDRNERVMIAGFYDDVVEPSDDEMDQLRRIAPYRDDGAQHRDYGLDRFLLGVSGIELLKRNLFQPTCTICGITSGYGGPGSKTVLPHRAVAKVDFRLVPNQRSEEIFTKVKAHLAQHGFADIAVRPLGLEDPAKTPLGAEITKVVAEGARRIYNREPLIYPSMAGTGPMHVLTGERGIPTVGTGVGYAHSNNHAPNENIRIADFVDGIKHIAMTLHLYGGGR</sequence>
<dbReference type="Gene3D" id="3.40.630.10">
    <property type="entry name" value="Zn peptidases"/>
    <property type="match status" value="1"/>
</dbReference>
<dbReference type="GO" id="GO:0009014">
    <property type="term" value="F:succinyl-diaminopimelate desuccinylase activity"/>
    <property type="evidence" value="ECO:0007669"/>
    <property type="project" value="TreeGrafter"/>
</dbReference>
<dbReference type="GO" id="GO:0046872">
    <property type="term" value="F:metal ion binding"/>
    <property type="evidence" value="ECO:0007669"/>
    <property type="project" value="UniProtKB-KW"/>
</dbReference>
<evidence type="ECO:0000256" key="3">
    <source>
        <dbReference type="ARBA" id="ARBA00022801"/>
    </source>
</evidence>
<dbReference type="Gene3D" id="3.30.70.360">
    <property type="match status" value="1"/>
</dbReference>
<dbReference type="PANTHER" id="PTHR43270">
    <property type="entry name" value="BETA-ALA-HIS DIPEPTIDASE"/>
    <property type="match status" value="1"/>
</dbReference>
<dbReference type="GO" id="GO:0006508">
    <property type="term" value="P:proteolysis"/>
    <property type="evidence" value="ECO:0007669"/>
    <property type="project" value="UniProtKB-KW"/>
</dbReference>
<dbReference type="EMBL" id="VBAO01000142">
    <property type="protein sequence ID" value="TMI82106.1"/>
    <property type="molecule type" value="Genomic_DNA"/>
</dbReference>